<dbReference type="EMBL" id="AEXC02000076">
    <property type="protein sequence ID" value="KFH18124.1"/>
    <property type="molecule type" value="Genomic_DNA"/>
</dbReference>
<feature type="region of interest" description="Disordered" evidence="2">
    <location>
        <begin position="391"/>
        <end position="442"/>
    </location>
</feature>
<dbReference type="AlphaFoldDB" id="A0A086QZU2"/>
<dbReference type="Proteomes" id="UP000028821">
    <property type="component" value="Unassembled WGS sequence"/>
</dbReference>
<proteinExistence type="predicted"/>
<evidence type="ECO:0000313" key="4">
    <source>
        <dbReference type="Proteomes" id="UP000028821"/>
    </source>
</evidence>
<evidence type="ECO:0000313" key="3">
    <source>
        <dbReference type="EMBL" id="KFH18124.1"/>
    </source>
</evidence>
<keyword evidence="1" id="KW-0175">Coiled coil</keyword>
<feature type="compositionally biased region" description="Basic residues" evidence="2">
    <location>
        <begin position="533"/>
        <end position="544"/>
    </location>
</feature>
<evidence type="ECO:0000256" key="2">
    <source>
        <dbReference type="SAM" id="MobiDB-lite"/>
    </source>
</evidence>
<feature type="region of interest" description="Disordered" evidence="2">
    <location>
        <begin position="493"/>
        <end position="602"/>
    </location>
</feature>
<comment type="caution">
    <text evidence="3">The sequence shown here is derived from an EMBL/GenBank/DDBJ whole genome shotgun (WGS) entry which is preliminary data.</text>
</comment>
<sequence>MRFYPFCGSVHAAKMPIGHGSAAYAQQDTMADIVQGIIFERNRAVLEARAMRQEEEVTLDLVRAQRDRIEYLQKELRQLSQNFRQVCASQALNQEARSKAVHQAQEESRLLLQTSQENTELQARAHALAAQCEAAQQAEKHLSEKVSALERVQKTLQAQLVAAEAKGKDYAAQLAETKKAVESIQFQARAAEAAVKCEEATRKQYEDRIAELEHQVAEYTTRLSAAQEETKKLVLENTKAKTQVAIAAAKAEVKAKASSAAVEKVAGEDEALTMEKFRAKMKEEGAAARRQFEAKLQEAEERYRKDISDVRELLEKERTQWILQSEEEKRQLLAQAESEKEHVKRRVQEEFAAQIRAAETQAKERKMDAREATAKLQAENEALQKAKEALEEAAKREKEEREQERQERQKVQERMSQMEEEVVRLRNERDEKAVQDQQPGEKKLVSVEVEALSKEAENLRQKVAILEKEQKKLETEKLGLERENARLQEELGEDVASTFASEGDVMSAGKAKSKEVHDLEDELEKTREEVQKWKRRAVHERQRRKSEQAIGETDDESGDEAKAEPEGGATFDEEEGKEEQARTEIAELTTDEADSGELHSLGEEELVKRLETMREKLKTARSVYMELVQKYNTLVKKYNKLIDVVAAMDPRKREKHKEAVKTKQDMPLEDESGGGIFSFFW</sequence>
<evidence type="ECO:0000256" key="1">
    <source>
        <dbReference type="SAM" id="Coils"/>
    </source>
</evidence>
<dbReference type="OrthoDB" id="332276at2759"/>
<feature type="coiled-coil region" evidence="1">
    <location>
        <begin position="118"/>
        <end position="229"/>
    </location>
</feature>
<accession>A0A086QZU2</accession>
<name>A0A086QZU2_TOXGO</name>
<protein>
    <submittedName>
        <fullName evidence="3">Uncharacterized protein</fullName>
    </submittedName>
</protein>
<gene>
    <name evidence="3" type="ORF">TGMAS_223750</name>
</gene>
<dbReference type="VEuPathDB" id="ToxoDB:TGMAS_223750"/>
<organism evidence="3 4">
    <name type="scientific">Toxoplasma gondii MAS</name>
    <dbReference type="NCBI Taxonomy" id="943118"/>
    <lineage>
        <taxon>Eukaryota</taxon>
        <taxon>Sar</taxon>
        <taxon>Alveolata</taxon>
        <taxon>Apicomplexa</taxon>
        <taxon>Conoidasida</taxon>
        <taxon>Coccidia</taxon>
        <taxon>Eucoccidiorida</taxon>
        <taxon>Eimeriorina</taxon>
        <taxon>Sarcocystidae</taxon>
        <taxon>Toxoplasma</taxon>
    </lineage>
</organism>
<reference evidence="3 4" key="1">
    <citation type="submission" date="2014-04" db="EMBL/GenBank/DDBJ databases">
        <authorList>
            <person name="Sibley D."/>
            <person name="Venepally P."/>
            <person name="Karamycheva S."/>
            <person name="Hadjithomas M."/>
            <person name="Khan A."/>
            <person name="Brunk B."/>
            <person name="Roos D."/>
            <person name="Caler E."/>
            <person name="Lorenzi H."/>
        </authorList>
    </citation>
    <scope>NUCLEOTIDE SEQUENCE [LARGE SCALE GENOMIC DNA]</scope>
    <source>
        <strain evidence="3 4">MAS</strain>
    </source>
</reference>